<dbReference type="PANTHER" id="PTHR39210">
    <property type="entry name" value="HEPARIN-SULFATE LYASE"/>
    <property type="match status" value="1"/>
</dbReference>
<dbReference type="STRING" id="880072.Desac_1339"/>
<dbReference type="Gene3D" id="2.70.98.70">
    <property type="match status" value="1"/>
</dbReference>
<feature type="domain" description="Heparin-sulfate lyase N-terminal" evidence="6">
    <location>
        <begin position="53"/>
        <end position="339"/>
    </location>
</feature>
<evidence type="ECO:0000256" key="4">
    <source>
        <dbReference type="ARBA" id="ARBA00023239"/>
    </source>
</evidence>
<name>F2NHK9_DESAR</name>
<keyword evidence="4" id="KW-0456">Lyase</keyword>
<dbReference type="OrthoDB" id="9763014at2"/>
<accession>F2NHK9</accession>
<evidence type="ECO:0000313" key="7">
    <source>
        <dbReference type="EMBL" id="AEB09196.1"/>
    </source>
</evidence>
<evidence type="ECO:0000259" key="6">
    <source>
        <dbReference type="Pfam" id="PF16889"/>
    </source>
</evidence>
<dbReference type="KEGG" id="dao:Desac_1339"/>
<dbReference type="Proteomes" id="UP000000483">
    <property type="component" value="Chromosome"/>
</dbReference>
<proteinExistence type="predicted"/>
<keyword evidence="2" id="KW-0732">Signal</keyword>
<keyword evidence="8" id="KW-1185">Reference proteome</keyword>
<dbReference type="AlphaFoldDB" id="F2NHK9"/>
<evidence type="ECO:0000256" key="2">
    <source>
        <dbReference type="ARBA" id="ARBA00022729"/>
    </source>
</evidence>
<dbReference type="PANTHER" id="PTHR39210:SF1">
    <property type="entry name" value="HEPARIN-SULFATE LYASE"/>
    <property type="match status" value="1"/>
</dbReference>
<evidence type="ECO:0000313" key="8">
    <source>
        <dbReference type="Proteomes" id="UP000000483"/>
    </source>
</evidence>
<reference evidence="8" key="2">
    <citation type="submission" date="2011-03" db="EMBL/GenBank/DDBJ databases">
        <title>The complete genome of Desulfobacca acetoxidans DSM 11109.</title>
        <authorList>
            <consortium name="US DOE Joint Genome Institute (JGI-PGF)"/>
            <person name="Lucas S."/>
            <person name="Copeland A."/>
            <person name="Lapidus A."/>
            <person name="Bruce D."/>
            <person name="Goodwin L."/>
            <person name="Pitluck S."/>
            <person name="Peters L."/>
            <person name="Kyrpides N."/>
            <person name="Mavromatis K."/>
            <person name="Ivanova N."/>
            <person name="Ovchinnikova G."/>
            <person name="Teshima H."/>
            <person name="Detter J.C."/>
            <person name="Han C."/>
            <person name="Land M."/>
            <person name="Hauser L."/>
            <person name="Markowitz V."/>
            <person name="Cheng J.-F."/>
            <person name="Hugenholtz P."/>
            <person name="Woyke T."/>
            <person name="Wu D."/>
            <person name="Spring S."/>
            <person name="Schueler E."/>
            <person name="Brambilla E."/>
            <person name="Klenk H.-P."/>
            <person name="Eisen J.A."/>
        </authorList>
    </citation>
    <scope>NUCLEOTIDE SEQUENCE [LARGE SCALE GENOMIC DNA]</scope>
    <source>
        <strain evidence="8">ATCC 700848 / DSM 11109 / ASRB2</strain>
    </source>
</reference>
<organism evidence="7 8">
    <name type="scientific">Desulfobacca acetoxidans (strain ATCC 700848 / DSM 11109 / ASRB2)</name>
    <dbReference type="NCBI Taxonomy" id="880072"/>
    <lineage>
        <taxon>Bacteria</taxon>
        <taxon>Pseudomonadati</taxon>
        <taxon>Thermodesulfobacteriota</taxon>
        <taxon>Desulfobaccia</taxon>
        <taxon>Desulfobaccales</taxon>
        <taxon>Desulfobaccaceae</taxon>
        <taxon>Desulfobacca</taxon>
    </lineage>
</organism>
<comment type="subcellular location">
    <subcellularLocation>
        <location evidence="1">Periplasm</location>
    </subcellularLocation>
</comment>
<dbReference type="RefSeq" id="WP_013706308.1">
    <property type="nucleotide sequence ID" value="NC_015388.1"/>
</dbReference>
<evidence type="ECO:0000259" key="5">
    <source>
        <dbReference type="Pfam" id="PF07940"/>
    </source>
</evidence>
<dbReference type="InterPro" id="IPR008929">
    <property type="entry name" value="Chondroitin_lyas"/>
</dbReference>
<dbReference type="Pfam" id="PF07940">
    <property type="entry name" value="Hepar_II_III_C"/>
    <property type="match status" value="1"/>
</dbReference>
<protein>
    <submittedName>
        <fullName evidence="7">Heparinase II/III family protein</fullName>
    </submittedName>
</protein>
<dbReference type="Gene3D" id="1.50.10.100">
    <property type="entry name" value="Chondroitin AC/alginate lyase"/>
    <property type="match status" value="1"/>
</dbReference>
<dbReference type="HOGENOM" id="CLU_362374_0_0_7"/>
<dbReference type="SUPFAM" id="SSF48230">
    <property type="entry name" value="Chondroitin AC/alginate lyase"/>
    <property type="match status" value="1"/>
</dbReference>
<reference evidence="7 8" key="1">
    <citation type="journal article" date="2011" name="Stand. Genomic Sci.">
        <title>Complete genome sequence of the acetate-degrading sulfate reducer Desulfobacca acetoxidans type strain (ASRB2).</title>
        <authorList>
            <person name="Goker M."/>
            <person name="Teshima H."/>
            <person name="Lapidus A."/>
            <person name="Nolan M."/>
            <person name="Lucas S."/>
            <person name="Hammon N."/>
            <person name="Deshpande S."/>
            <person name="Cheng J.F."/>
            <person name="Tapia R."/>
            <person name="Han C."/>
            <person name="Goodwin L."/>
            <person name="Pitluck S."/>
            <person name="Huntemann M."/>
            <person name="Liolios K."/>
            <person name="Ivanova N."/>
            <person name="Pagani I."/>
            <person name="Mavromatis K."/>
            <person name="Ovchinikova G."/>
            <person name="Pati A."/>
            <person name="Chen A."/>
            <person name="Palaniappan K."/>
            <person name="Land M."/>
            <person name="Hauser L."/>
            <person name="Brambilla E.M."/>
            <person name="Rohde M."/>
            <person name="Spring S."/>
            <person name="Detter J.C."/>
            <person name="Woyke T."/>
            <person name="Bristow J."/>
            <person name="Eisen J.A."/>
            <person name="Markowitz V."/>
            <person name="Hugenholtz P."/>
            <person name="Kyrpides N.C."/>
            <person name="Klenk H.P."/>
        </authorList>
    </citation>
    <scope>NUCLEOTIDE SEQUENCE [LARGE SCALE GENOMIC DNA]</scope>
    <source>
        <strain evidence="8">ATCC 700848 / DSM 11109 / ASRB2</strain>
    </source>
</reference>
<dbReference type="eggNOG" id="COG5360">
    <property type="taxonomic scope" value="Bacteria"/>
</dbReference>
<dbReference type="GO" id="GO:0016829">
    <property type="term" value="F:lyase activity"/>
    <property type="evidence" value="ECO:0007669"/>
    <property type="project" value="UniProtKB-KW"/>
</dbReference>
<dbReference type="GO" id="GO:0042597">
    <property type="term" value="C:periplasmic space"/>
    <property type="evidence" value="ECO:0007669"/>
    <property type="project" value="UniProtKB-SubCell"/>
</dbReference>
<dbReference type="Pfam" id="PF16889">
    <property type="entry name" value="Hepar_II_III_N"/>
    <property type="match status" value="1"/>
</dbReference>
<keyword evidence="3" id="KW-0574">Periplasm</keyword>
<gene>
    <name evidence="7" type="ordered locus">Desac_1339</name>
</gene>
<feature type="domain" description="Heparinase II/III-like C-terminal" evidence="5">
    <location>
        <begin position="383"/>
        <end position="574"/>
    </location>
</feature>
<evidence type="ECO:0000256" key="3">
    <source>
        <dbReference type="ARBA" id="ARBA00022764"/>
    </source>
</evidence>
<dbReference type="EMBL" id="CP002629">
    <property type="protein sequence ID" value="AEB09196.1"/>
    <property type="molecule type" value="Genomic_DNA"/>
</dbReference>
<sequence length="771" mass="86136">MSRWRRFLANPYKLHVLKALLAGNHRQKRARRHLKNLTPATLDQVLRSSGSSVSYLRERRHPAFYFDFDNIPKIIDAIPDNQRQRTIKRAKRQAVEKIFRFRGSKPVIFLEGFDWWYAIDRDLDWNRDLHRLDWLVDALLASYYTGEERYAAAAGQAICHWWQTNPPGTGPWSEPFEVSQRANTLSWLLFLGLRSPCFPAAALECTLCAILASGIWLETTLEFQTPNNHLLIEIIRLYQLSILLPEYPAAAQWQQLSVNLLAQEVERQVLSDGFHCELSVFYHRLVLEALLEMIALAHRNNMSLPEIIPERTAQMVLTLSRLRRPDGTYPLLGDGFQSDILLRYDLEVVGATLLGNGYSGGGPNERTIWLLNGVWPQTNASRPSAAHFWPQAGYAVLNRPYRGGLNRLIFDCGDFGLAAAPGHGHADCLGITLDLADRPILIDPGTYSFQDLHWRQGFRGTRAHNTMVIDSCDQTYIPGLFGAGRFARPRLNSAILSGGLRFFDASHDGYQRCGGSVQHRRLLLDLPDMGWLVIDLVTGQGRHEVEELWHFHPDILLRIKSSQIAACIGDREVCQIYQRSSFETLSMVGCGIYDPPLGWLAEEAGQKIPAPVLVSSGTGNLPLLVATLFVPGRTKKKISLQLKELAGSWALEAKIGANSGIALFSPDNAAVLDYPPWSATGRVLVCQQTPDCEAMILSGGAAVSRKNSLTLSLPRESGGLLVNREKGGITIYGDVPLPLELFCPIELPVAINGEAVAARFDRRRRMLQVSG</sequence>
<evidence type="ECO:0000256" key="1">
    <source>
        <dbReference type="ARBA" id="ARBA00004418"/>
    </source>
</evidence>
<dbReference type="InterPro" id="IPR012480">
    <property type="entry name" value="Hepar_II_III_C"/>
</dbReference>
<dbReference type="InterPro" id="IPR031680">
    <property type="entry name" value="Hepar_II_III_N"/>
</dbReference>